<evidence type="ECO:0000313" key="8">
    <source>
        <dbReference type="EMBL" id="CAD7695648.1"/>
    </source>
</evidence>
<accession>A0A8S1IPT5</accession>
<dbReference type="InterPro" id="IPR011009">
    <property type="entry name" value="Kinase-like_dom_sf"/>
</dbReference>
<feature type="domain" description="Protein kinase" evidence="7">
    <location>
        <begin position="1"/>
        <end position="212"/>
    </location>
</feature>
<dbReference type="GO" id="GO:0005524">
    <property type="term" value="F:ATP binding"/>
    <property type="evidence" value="ECO:0007669"/>
    <property type="project" value="UniProtKB-KW"/>
</dbReference>
<protein>
    <recommendedName>
        <fullName evidence="7">Protein kinase domain-containing protein</fullName>
    </recommendedName>
</protein>
<dbReference type="PANTHER" id="PTHR24346:SF82">
    <property type="entry name" value="KP78A-RELATED"/>
    <property type="match status" value="1"/>
</dbReference>
<keyword evidence="3" id="KW-0547">Nucleotide-binding</keyword>
<dbReference type="PANTHER" id="PTHR24346">
    <property type="entry name" value="MAP/MICROTUBULE AFFINITY-REGULATING KINASE"/>
    <property type="match status" value="1"/>
</dbReference>
<dbReference type="GO" id="GO:0005737">
    <property type="term" value="C:cytoplasm"/>
    <property type="evidence" value="ECO:0007669"/>
    <property type="project" value="TreeGrafter"/>
</dbReference>
<evidence type="ECO:0000256" key="1">
    <source>
        <dbReference type="ARBA" id="ARBA00022527"/>
    </source>
</evidence>
<evidence type="ECO:0000256" key="3">
    <source>
        <dbReference type="ARBA" id="ARBA00022741"/>
    </source>
</evidence>
<sequence>MSEEHARFLFMQLLDAVAHCHENGIVHRDIKLSNVLLDGGKCPRVKVCDFGLSKDFFNNECRCCPPAGSPLYMPPEVLKNVVRRVHSQHDPMKSDVWSLGVILFAMLLGRFPFGSQRPAGTGALSRRSCRLSRSWDNFSAGCATPKGPHRSDLRFLLRNMVKAHSADLQHLKSEVWGTCKLSPDCRALLDGLLAMDPSVRLSLADVQHHRWVNGPLFLEHAQTIAGARHEMERRQEDRAGREKSGDPEEARADEELAEIAGMAAEFGCPGDALVRWSPVAERAGRESAGVEDKDLFETPGGLKRRTASI</sequence>
<dbReference type="EMBL" id="CAJHUC010000373">
    <property type="protein sequence ID" value="CAD7695648.1"/>
    <property type="molecule type" value="Genomic_DNA"/>
</dbReference>
<evidence type="ECO:0000313" key="9">
    <source>
        <dbReference type="Proteomes" id="UP000708148"/>
    </source>
</evidence>
<dbReference type="OrthoDB" id="193931at2759"/>
<dbReference type="SUPFAM" id="SSF56112">
    <property type="entry name" value="Protein kinase-like (PK-like)"/>
    <property type="match status" value="1"/>
</dbReference>
<reference evidence="8" key="1">
    <citation type="submission" date="2020-12" db="EMBL/GenBank/DDBJ databases">
        <authorList>
            <person name="Iha C."/>
        </authorList>
    </citation>
    <scope>NUCLEOTIDE SEQUENCE</scope>
</reference>
<evidence type="ECO:0000259" key="7">
    <source>
        <dbReference type="PROSITE" id="PS50011"/>
    </source>
</evidence>
<dbReference type="PROSITE" id="PS50011">
    <property type="entry name" value="PROTEIN_KINASE_DOM"/>
    <property type="match status" value="1"/>
</dbReference>
<keyword evidence="9" id="KW-1185">Reference proteome</keyword>
<dbReference type="SMART" id="SM00220">
    <property type="entry name" value="S_TKc"/>
    <property type="match status" value="1"/>
</dbReference>
<dbReference type="Proteomes" id="UP000708148">
    <property type="component" value="Unassembled WGS sequence"/>
</dbReference>
<evidence type="ECO:0000256" key="5">
    <source>
        <dbReference type="ARBA" id="ARBA00022840"/>
    </source>
</evidence>
<dbReference type="PROSITE" id="PS00108">
    <property type="entry name" value="PROTEIN_KINASE_ST"/>
    <property type="match status" value="1"/>
</dbReference>
<keyword evidence="2" id="KW-0808">Transferase</keyword>
<proteinExistence type="predicted"/>
<evidence type="ECO:0000256" key="2">
    <source>
        <dbReference type="ARBA" id="ARBA00022679"/>
    </source>
</evidence>
<dbReference type="InterPro" id="IPR008271">
    <property type="entry name" value="Ser/Thr_kinase_AS"/>
</dbReference>
<dbReference type="InterPro" id="IPR000719">
    <property type="entry name" value="Prot_kinase_dom"/>
</dbReference>
<feature type="region of interest" description="Disordered" evidence="6">
    <location>
        <begin position="228"/>
        <end position="252"/>
    </location>
</feature>
<evidence type="ECO:0000256" key="4">
    <source>
        <dbReference type="ARBA" id="ARBA00022777"/>
    </source>
</evidence>
<gene>
    <name evidence="8" type="ORF">OSTQU699_LOCUS1009</name>
</gene>
<feature type="compositionally biased region" description="Basic and acidic residues" evidence="6">
    <location>
        <begin position="283"/>
        <end position="296"/>
    </location>
</feature>
<dbReference type="Gene3D" id="1.10.510.10">
    <property type="entry name" value="Transferase(Phosphotransferase) domain 1"/>
    <property type="match status" value="1"/>
</dbReference>
<keyword evidence="1" id="KW-0723">Serine/threonine-protein kinase</keyword>
<dbReference type="Pfam" id="PF00069">
    <property type="entry name" value="Pkinase"/>
    <property type="match status" value="1"/>
</dbReference>
<evidence type="ECO:0000256" key="6">
    <source>
        <dbReference type="SAM" id="MobiDB-lite"/>
    </source>
</evidence>
<keyword evidence="5" id="KW-0067">ATP-binding</keyword>
<dbReference type="GO" id="GO:0035556">
    <property type="term" value="P:intracellular signal transduction"/>
    <property type="evidence" value="ECO:0007669"/>
    <property type="project" value="TreeGrafter"/>
</dbReference>
<organism evidence="8 9">
    <name type="scientific">Ostreobium quekettii</name>
    <dbReference type="NCBI Taxonomy" id="121088"/>
    <lineage>
        <taxon>Eukaryota</taxon>
        <taxon>Viridiplantae</taxon>
        <taxon>Chlorophyta</taxon>
        <taxon>core chlorophytes</taxon>
        <taxon>Ulvophyceae</taxon>
        <taxon>TCBD clade</taxon>
        <taxon>Bryopsidales</taxon>
        <taxon>Ostreobineae</taxon>
        <taxon>Ostreobiaceae</taxon>
        <taxon>Ostreobium</taxon>
    </lineage>
</organism>
<name>A0A8S1IPT5_9CHLO</name>
<dbReference type="AlphaFoldDB" id="A0A8S1IPT5"/>
<feature type="region of interest" description="Disordered" evidence="6">
    <location>
        <begin position="283"/>
        <end position="309"/>
    </location>
</feature>
<keyword evidence="4" id="KW-0418">Kinase</keyword>
<comment type="caution">
    <text evidence="8">The sequence shown here is derived from an EMBL/GenBank/DDBJ whole genome shotgun (WGS) entry which is preliminary data.</text>
</comment>
<dbReference type="GO" id="GO:0004674">
    <property type="term" value="F:protein serine/threonine kinase activity"/>
    <property type="evidence" value="ECO:0007669"/>
    <property type="project" value="UniProtKB-KW"/>
</dbReference>